<gene>
    <name evidence="1" type="ORF">MFUM_1330</name>
</gene>
<organism evidence="1 2">
    <name type="scientific">Candidatus Methylacidiphilum fumarolicum</name>
    <dbReference type="NCBI Taxonomy" id="591154"/>
    <lineage>
        <taxon>Bacteria</taxon>
        <taxon>Pseudomonadati</taxon>
        <taxon>Verrucomicrobiota</taxon>
        <taxon>Methylacidiphilae</taxon>
        <taxon>Methylacidiphilales</taxon>
        <taxon>Methylacidiphilaceae</taxon>
        <taxon>Methylacidiphilum (ex Ratnadevi et al. 2023)</taxon>
    </lineage>
</organism>
<dbReference type="Proteomes" id="UP001161497">
    <property type="component" value="Chromosome"/>
</dbReference>
<dbReference type="EMBL" id="OX458932">
    <property type="protein sequence ID" value="CAI9085682.1"/>
    <property type="molecule type" value="Genomic_DNA"/>
</dbReference>
<evidence type="ECO:0000313" key="1">
    <source>
        <dbReference type="EMBL" id="CAI9085682.1"/>
    </source>
</evidence>
<proteinExistence type="predicted"/>
<accession>A0ABM9IDB6</accession>
<protein>
    <submittedName>
        <fullName evidence="1">Uncharacterized protein</fullName>
    </submittedName>
</protein>
<name>A0ABM9IDB6_9BACT</name>
<reference evidence="1" key="1">
    <citation type="submission" date="2023-03" db="EMBL/GenBank/DDBJ databases">
        <authorList>
            <person name="Cremers G."/>
            <person name="Picone N."/>
        </authorList>
    </citation>
    <scope>NUCLEOTIDE SEQUENCE</scope>
    <source>
        <strain evidence="1">Sample_alias</strain>
    </source>
</reference>
<sequence length="55" mass="6147">MVLYREVSRLPNLFRSPGGGIELTCHLNNQRGYLPALAGVVRPGTVLLIDFPIRR</sequence>
<keyword evidence="2" id="KW-1185">Reference proteome</keyword>
<evidence type="ECO:0000313" key="2">
    <source>
        <dbReference type="Proteomes" id="UP001161497"/>
    </source>
</evidence>